<accession>A0A7K0G362</accession>
<feature type="chain" id="PRO_5029715308" description="Entericidin" evidence="1">
    <location>
        <begin position="21"/>
        <end position="74"/>
    </location>
</feature>
<evidence type="ECO:0008006" key="4">
    <source>
        <dbReference type="Google" id="ProtNLM"/>
    </source>
</evidence>
<evidence type="ECO:0000313" key="3">
    <source>
        <dbReference type="Proteomes" id="UP000487757"/>
    </source>
</evidence>
<evidence type="ECO:0000313" key="2">
    <source>
        <dbReference type="EMBL" id="MRX78247.1"/>
    </source>
</evidence>
<dbReference type="Proteomes" id="UP000487757">
    <property type="component" value="Unassembled WGS sequence"/>
</dbReference>
<feature type="signal peptide" evidence="1">
    <location>
        <begin position="1"/>
        <end position="20"/>
    </location>
</feature>
<keyword evidence="3" id="KW-1185">Reference proteome</keyword>
<reference evidence="2 3" key="1">
    <citation type="submission" date="2019-11" db="EMBL/GenBank/DDBJ databases">
        <title>Pedobacter petrophilus genome.</title>
        <authorList>
            <person name="Feldbauer M.J."/>
            <person name="Newman J.D."/>
        </authorList>
    </citation>
    <scope>NUCLEOTIDE SEQUENCE [LARGE SCALE GENOMIC DNA]</scope>
    <source>
        <strain evidence="2 3">LMG 29686</strain>
    </source>
</reference>
<gene>
    <name evidence="2" type="ORF">GJU39_19375</name>
</gene>
<comment type="caution">
    <text evidence="2">The sequence shown here is derived from an EMBL/GenBank/DDBJ whole genome shotgun (WGS) entry which is preliminary data.</text>
</comment>
<dbReference type="PROSITE" id="PS51257">
    <property type="entry name" value="PROKAR_LIPOPROTEIN"/>
    <property type="match status" value="1"/>
</dbReference>
<keyword evidence="1" id="KW-0732">Signal</keyword>
<dbReference type="RefSeq" id="WP_154282656.1">
    <property type="nucleotide sequence ID" value="NZ_JBHUJQ010000001.1"/>
</dbReference>
<protein>
    <recommendedName>
        <fullName evidence="4">Entericidin</fullName>
    </recommendedName>
</protein>
<dbReference type="AlphaFoldDB" id="A0A7K0G362"/>
<sequence length="74" mass="7617">MKNAFKLGFLAIALSLTVAACGGSDKKADGTDTTVTDSSTIVTDTTGSDTTVKDSTVKDTTVKSTTTTTEEVKH</sequence>
<dbReference type="EMBL" id="WKKH01000044">
    <property type="protein sequence ID" value="MRX78247.1"/>
    <property type="molecule type" value="Genomic_DNA"/>
</dbReference>
<evidence type="ECO:0000256" key="1">
    <source>
        <dbReference type="SAM" id="SignalP"/>
    </source>
</evidence>
<name>A0A7K0G362_9SPHI</name>
<organism evidence="2 3">
    <name type="scientific">Pedobacter petrophilus</name>
    <dbReference type="NCBI Taxonomy" id="1908241"/>
    <lineage>
        <taxon>Bacteria</taxon>
        <taxon>Pseudomonadati</taxon>
        <taxon>Bacteroidota</taxon>
        <taxon>Sphingobacteriia</taxon>
        <taxon>Sphingobacteriales</taxon>
        <taxon>Sphingobacteriaceae</taxon>
        <taxon>Pedobacter</taxon>
    </lineage>
</organism>
<proteinExistence type="predicted"/>